<dbReference type="GO" id="GO:0009898">
    <property type="term" value="C:cytoplasmic side of plasma membrane"/>
    <property type="evidence" value="ECO:0007669"/>
    <property type="project" value="TreeGrafter"/>
</dbReference>
<comment type="similarity">
    <text evidence="1">Belongs to the ATP-dependent AMP-binding enzyme family.</text>
</comment>
<accession>A0A9P4P237</accession>
<proteinExistence type="inferred from homology"/>
<evidence type="ECO:0000256" key="1">
    <source>
        <dbReference type="ARBA" id="ARBA00006432"/>
    </source>
</evidence>
<dbReference type="Gene3D" id="3.40.50.12780">
    <property type="entry name" value="N-terminal domain of ligase-like"/>
    <property type="match status" value="1"/>
</dbReference>
<evidence type="ECO:0000256" key="2">
    <source>
        <dbReference type="ARBA" id="ARBA00022598"/>
    </source>
</evidence>
<dbReference type="EMBL" id="MU007014">
    <property type="protein sequence ID" value="KAF2435254.1"/>
    <property type="molecule type" value="Genomic_DNA"/>
</dbReference>
<dbReference type="InterPro" id="IPR020845">
    <property type="entry name" value="AMP-binding_CS"/>
</dbReference>
<dbReference type="GO" id="GO:0005811">
    <property type="term" value="C:lipid droplet"/>
    <property type="evidence" value="ECO:0007669"/>
    <property type="project" value="TreeGrafter"/>
</dbReference>
<keyword evidence="2" id="KW-0436">Ligase</keyword>
<dbReference type="GO" id="GO:0005324">
    <property type="term" value="F:long-chain fatty acid transmembrane transporter activity"/>
    <property type="evidence" value="ECO:0007669"/>
    <property type="project" value="TreeGrafter"/>
</dbReference>
<dbReference type="GO" id="GO:0005777">
    <property type="term" value="C:peroxisome"/>
    <property type="evidence" value="ECO:0007669"/>
    <property type="project" value="TreeGrafter"/>
</dbReference>
<dbReference type="AlphaFoldDB" id="A0A9P4P237"/>
<keyword evidence="5" id="KW-1185">Reference proteome</keyword>
<dbReference type="GO" id="GO:0044539">
    <property type="term" value="P:long-chain fatty acid import into cell"/>
    <property type="evidence" value="ECO:0007669"/>
    <property type="project" value="TreeGrafter"/>
</dbReference>
<feature type="domain" description="AMP-dependent synthetase/ligase" evidence="3">
    <location>
        <begin position="75"/>
        <end position="382"/>
    </location>
</feature>
<reference evidence="4" key="1">
    <citation type="journal article" date="2020" name="Stud. Mycol.">
        <title>101 Dothideomycetes genomes: a test case for predicting lifestyles and emergence of pathogens.</title>
        <authorList>
            <person name="Haridas S."/>
            <person name="Albert R."/>
            <person name="Binder M."/>
            <person name="Bloem J."/>
            <person name="Labutti K."/>
            <person name="Salamov A."/>
            <person name="Andreopoulos B."/>
            <person name="Baker S."/>
            <person name="Barry K."/>
            <person name="Bills G."/>
            <person name="Bluhm B."/>
            <person name="Cannon C."/>
            <person name="Castanera R."/>
            <person name="Culley D."/>
            <person name="Daum C."/>
            <person name="Ezra D."/>
            <person name="Gonzalez J."/>
            <person name="Henrissat B."/>
            <person name="Kuo A."/>
            <person name="Liang C."/>
            <person name="Lipzen A."/>
            <person name="Lutzoni F."/>
            <person name="Magnuson J."/>
            <person name="Mondo S."/>
            <person name="Nolan M."/>
            <person name="Ohm R."/>
            <person name="Pangilinan J."/>
            <person name="Park H.-J."/>
            <person name="Ramirez L."/>
            <person name="Alfaro M."/>
            <person name="Sun H."/>
            <person name="Tritt A."/>
            <person name="Yoshinaga Y."/>
            <person name="Zwiers L.-H."/>
            <person name="Turgeon B."/>
            <person name="Goodwin S."/>
            <person name="Spatafora J."/>
            <person name="Crous P."/>
            <person name="Grigoriev I."/>
        </authorList>
    </citation>
    <scope>NUCLEOTIDE SEQUENCE</scope>
    <source>
        <strain evidence="4">CBS 130266</strain>
    </source>
</reference>
<dbReference type="PANTHER" id="PTHR43107">
    <property type="entry name" value="LONG-CHAIN FATTY ACID TRANSPORT PROTEIN"/>
    <property type="match status" value="1"/>
</dbReference>
<dbReference type="InterPro" id="IPR000873">
    <property type="entry name" value="AMP-dep_synth/lig_dom"/>
</dbReference>
<dbReference type="Gene3D" id="3.30.300.30">
    <property type="match status" value="1"/>
</dbReference>
<gene>
    <name evidence="4" type="ORF">EJ08DRAFT_626636</name>
</gene>
<name>A0A9P4P237_9PEZI</name>
<dbReference type="SUPFAM" id="SSF56801">
    <property type="entry name" value="Acetyl-CoA synthetase-like"/>
    <property type="match status" value="1"/>
</dbReference>
<evidence type="ECO:0000259" key="3">
    <source>
        <dbReference type="Pfam" id="PF00501"/>
    </source>
</evidence>
<evidence type="ECO:0000313" key="4">
    <source>
        <dbReference type="EMBL" id="KAF2435254.1"/>
    </source>
</evidence>
<dbReference type="Pfam" id="PF00501">
    <property type="entry name" value="AMP-binding"/>
    <property type="match status" value="1"/>
</dbReference>
<dbReference type="PROSITE" id="PS00455">
    <property type="entry name" value="AMP_BINDING"/>
    <property type="match status" value="1"/>
</dbReference>
<dbReference type="Proteomes" id="UP000800235">
    <property type="component" value="Unassembled WGS sequence"/>
</dbReference>
<dbReference type="OrthoDB" id="10253869at2759"/>
<organism evidence="4 5">
    <name type="scientific">Tothia fuscella</name>
    <dbReference type="NCBI Taxonomy" id="1048955"/>
    <lineage>
        <taxon>Eukaryota</taxon>
        <taxon>Fungi</taxon>
        <taxon>Dikarya</taxon>
        <taxon>Ascomycota</taxon>
        <taxon>Pezizomycotina</taxon>
        <taxon>Dothideomycetes</taxon>
        <taxon>Pleosporomycetidae</taxon>
        <taxon>Venturiales</taxon>
        <taxon>Cylindrosympodiaceae</taxon>
        <taxon>Tothia</taxon>
    </lineage>
</organism>
<sequence>MDGISTSVIAAATAALVAGAAYIDGHYNIRRDIRQLRGDKRFGERLQRRCQDLGGYASLYHHLEMTDQGVEGLWFEGRSWTYGQMKTEVDALAEILHRNGVGFGSFVAVFMTNSPEMVFTIIAIAKLGAVPALINIALRSQTLLHCLSVAGASTMVATPDLTVHLMDILDDPVMAKLCISLNVGSFNETSEPLARKPPSRFREIWQDNLITASRHITHTQAPRQLKDIACLIYTSGTTGKPKACSIKNMQFALVSTRVPLDSDNPKHYSTIRIYSCLPLFHGTCLFTALCYAMGTSGTFCLGRRFSASNFSKALVDSKATRMLYVGELCRYLLKAPPSPYDRAHNCTIAAGNGLSGDVWNKFMDRYGIEEIREFYRSTEGLAKFDNFGSGRISAGKVGFEGPIYHYFNEHTYLVRYDTEKEAPWRDPKTGFCAVTKPGQPGEAIARINNIETMSDYLNNDKANQEKIIRNVFKKGDQFQRTGDLLVRHRSGWIHFLDRSGDTYRWQSENVSAGEVREHIGHLVGVHDVTVFGTKLDGYDGQAGAAAITLSVPTLENEEAFAAKLYDALRLRGVTHYQMPRLLRFMHEIEVNATFKHAKTVLQARSWDPEKQVQGDSVWWLDGNVYRRLDKDSWASIKAAKARL</sequence>
<comment type="caution">
    <text evidence="4">The sequence shown here is derived from an EMBL/GenBank/DDBJ whole genome shotgun (WGS) entry which is preliminary data.</text>
</comment>
<evidence type="ECO:0000313" key="5">
    <source>
        <dbReference type="Proteomes" id="UP000800235"/>
    </source>
</evidence>
<protein>
    <submittedName>
        <fullName evidence="4">Bifunctional fatty acid transporter and acyl-CoA synthetase</fullName>
    </submittedName>
</protein>
<dbReference type="PANTHER" id="PTHR43107:SF20">
    <property type="entry name" value="FATTY ACID TRANSPORTER_ACYL-COA SYNTHETASE (FAT1), PUTATIVE (AFU_ORTHOLOGUE AFUA_2G11360)-RELATED"/>
    <property type="match status" value="1"/>
</dbReference>
<dbReference type="InterPro" id="IPR045851">
    <property type="entry name" value="AMP-bd_C_sf"/>
</dbReference>
<dbReference type="GO" id="GO:0004467">
    <property type="term" value="F:long-chain fatty acid-CoA ligase activity"/>
    <property type="evidence" value="ECO:0007669"/>
    <property type="project" value="TreeGrafter"/>
</dbReference>
<dbReference type="InterPro" id="IPR042099">
    <property type="entry name" value="ANL_N_sf"/>
</dbReference>